<sequence>MVTTALARRLVTACWGVREITAEGLFGVREWWWRHVSQRALSRLLDTARIHRPPESQEYLDEALERVAARIACARCEGHDPPP</sequence>
<proteinExistence type="predicted"/>
<keyword evidence="2" id="KW-1185">Reference proteome</keyword>
<name>A0A2A2D2W3_9ACTN</name>
<evidence type="ECO:0000313" key="2">
    <source>
        <dbReference type="Proteomes" id="UP000218944"/>
    </source>
</evidence>
<accession>A0A2A2D2W3</accession>
<organism evidence="1 2">
    <name type="scientific">Streptomyces albireticuli</name>
    <dbReference type="NCBI Taxonomy" id="1940"/>
    <lineage>
        <taxon>Bacteria</taxon>
        <taxon>Bacillati</taxon>
        <taxon>Actinomycetota</taxon>
        <taxon>Actinomycetes</taxon>
        <taxon>Kitasatosporales</taxon>
        <taxon>Streptomycetaceae</taxon>
        <taxon>Streptomyces</taxon>
    </lineage>
</organism>
<dbReference type="Proteomes" id="UP000218944">
    <property type="component" value="Unassembled WGS sequence"/>
</dbReference>
<comment type="caution">
    <text evidence="1">The sequence shown here is derived from an EMBL/GenBank/DDBJ whole genome shotgun (WGS) entry which is preliminary data.</text>
</comment>
<protein>
    <submittedName>
        <fullName evidence="1">Uncharacterized protein</fullName>
    </submittedName>
</protein>
<reference evidence="1 2" key="1">
    <citation type="submission" date="2017-08" db="EMBL/GenBank/DDBJ databases">
        <title>Genome sequence of Streptomyces albireticuli NRRL B-1670.</title>
        <authorList>
            <person name="Graham D.E."/>
            <person name="Mahan K.M."/>
            <person name="Klingeman D.M."/>
            <person name="Hettich R.L."/>
            <person name="Parry R.J."/>
            <person name="Spain J.C."/>
        </authorList>
    </citation>
    <scope>NUCLEOTIDE SEQUENCE [LARGE SCALE GENOMIC DNA]</scope>
    <source>
        <strain evidence="1 2">NRRL B-1670</strain>
    </source>
</reference>
<gene>
    <name evidence="1" type="ORF">CK936_27510</name>
</gene>
<evidence type="ECO:0000313" key="1">
    <source>
        <dbReference type="EMBL" id="PAU45797.1"/>
    </source>
</evidence>
<dbReference type="AlphaFoldDB" id="A0A2A2D2W3"/>
<dbReference type="EMBL" id="NSJV01000530">
    <property type="protein sequence ID" value="PAU45797.1"/>
    <property type="molecule type" value="Genomic_DNA"/>
</dbReference>